<gene>
    <name evidence="3" type="ORF">TrVE_jg1500</name>
</gene>
<proteinExistence type="predicted"/>
<accession>A0A9W7BBB7</accession>
<organism evidence="3 4">
    <name type="scientific">Triparma verrucosa</name>
    <dbReference type="NCBI Taxonomy" id="1606542"/>
    <lineage>
        <taxon>Eukaryota</taxon>
        <taxon>Sar</taxon>
        <taxon>Stramenopiles</taxon>
        <taxon>Ochrophyta</taxon>
        <taxon>Bolidophyceae</taxon>
        <taxon>Parmales</taxon>
        <taxon>Triparmaceae</taxon>
        <taxon>Triparma</taxon>
    </lineage>
</organism>
<dbReference type="SUPFAM" id="SSF56300">
    <property type="entry name" value="Metallo-dependent phosphatases"/>
    <property type="match status" value="1"/>
</dbReference>
<feature type="region of interest" description="Disordered" evidence="1">
    <location>
        <begin position="25"/>
        <end position="45"/>
    </location>
</feature>
<name>A0A9W7BBB7_9STRA</name>
<dbReference type="Proteomes" id="UP001165160">
    <property type="component" value="Unassembled WGS sequence"/>
</dbReference>
<feature type="signal peptide" evidence="2">
    <location>
        <begin position="1"/>
        <end position="22"/>
    </location>
</feature>
<evidence type="ECO:0000256" key="2">
    <source>
        <dbReference type="SAM" id="SignalP"/>
    </source>
</evidence>
<evidence type="ECO:0000256" key="1">
    <source>
        <dbReference type="SAM" id="MobiDB-lite"/>
    </source>
</evidence>
<keyword evidence="2" id="KW-0732">Signal</keyword>
<sequence length="564" mass="62211">MRGCIFAVAMLAMAAAPRPCLGQSVENSPIGQESKPHQGLSSSGEAEGILSDCTSHSGTSCFECVSTPQLTDFGVVVDSTPCRWCPASQECHAYGSLKDGACSIPIHTNDVKNTDYSKYICDAAAYPHVASDFSNTDVDSLEQWVIQYLNNFSGEKHVFPTYPGGSTPAETGLYKMEDTASFAVASDWGSGTWESAAVASLMKAKNADYTMHLGDVYYEALKEEIEIQVFGKDKNDHQHGVEFPTGSKGTFYLNANHEMLSLGNGYYDTLLPAVSQTASFFSLSNDHWNVVALDTGYNAYEMFKVINAMNELKETDAPQPDEVVKWLNETLGLEQACKGDKRGLIFMSHHQPFSDFVKDDAYLGTASQLAAFLPSDCTVLWLTGHEHEFALYDKTDTFGVSKTVSMSIYHRLIGNGGFPQPPQKPSKHTTLKAYDNRSYKKFELNSEVRGEKSEEYVFNGYFTMDFDADELTIKYYSVECASGEGGETNGTCEVAEGPSMTEETVLGTEVFKINKDTGSVELVKQDLNDKVLTIIAEGEEVKLEEVKKYRQRWPYDDGSGVWVE</sequence>
<reference evidence="4" key="1">
    <citation type="journal article" date="2023" name="Commun. Biol.">
        <title>Genome analysis of Parmales, the sister group of diatoms, reveals the evolutionary specialization of diatoms from phago-mixotrophs to photoautotrophs.</title>
        <authorList>
            <person name="Ban H."/>
            <person name="Sato S."/>
            <person name="Yoshikawa S."/>
            <person name="Yamada K."/>
            <person name="Nakamura Y."/>
            <person name="Ichinomiya M."/>
            <person name="Sato N."/>
            <person name="Blanc-Mathieu R."/>
            <person name="Endo H."/>
            <person name="Kuwata A."/>
            <person name="Ogata H."/>
        </authorList>
    </citation>
    <scope>NUCLEOTIDE SEQUENCE [LARGE SCALE GENOMIC DNA]</scope>
    <source>
        <strain evidence="4">NIES 3699</strain>
    </source>
</reference>
<keyword evidence="4" id="KW-1185">Reference proteome</keyword>
<dbReference type="AlphaFoldDB" id="A0A9W7BBB7"/>
<evidence type="ECO:0000313" key="4">
    <source>
        <dbReference type="Proteomes" id="UP001165160"/>
    </source>
</evidence>
<evidence type="ECO:0008006" key="5">
    <source>
        <dbReference type="Google" id="ProtNLM"/>
    </source>
</evidence>
<feature type="chain" id="PRO_5040751553" description="Calcineurin-like phosphoesterase domain-containing protein" evidence="2">
    <location>
        <begin position="23"/>
        <end position="564"/>
    </location>
</feature>
<evidence type="ECO:0000313" key="3">
    <source>
        <dbReference type="EMBL" id="GMH84825.1"/>
    </source>
</evidence>
<comment type="caution">
    <text evidence="3">The sequence shown here is derived from an EMBL/GenBank/DDBJ whole genome shotgun (WGS) entry which is preliminary data.</text>
</comment>
<dbReference type="InterPro" id="IPR029052">
    <property type="entry name" value="Metallo-depent_PP-like"/>
</dbReference>
<dbReference type="Gene3D" id="3.60.21.10">
    <property type="match status" value="1"/>
</dbReference>
<protein>
    <recommendedName>
        <fullName evidence="5">Calcineurin-like phosphoesterase domain-containing protein</fullName>
    </recommendedName>
</protein>
<dbReference type="EMBL" id="BRXX01000042">
    <property type="protein sequence ID" value="GMH84825.1"/>
    <property type="molecule type" value="Genomic_DNA"/>
</dbReference>